<dbReference type="PROSITE" id="PS50303">
    <property type="entry name" value="PUM_HD"/>
    <property type="match status" value="1"/>
</dbReference>
<dbReference type="SUPFAM" id="SSF48371">
    <property type="entry name" value="ARM repeat"/>
    <property type="match status" value="1"/>
</dbReference>
<evidence type="ECO:0000313" key="7">
    <source>
        <dbReference type="EMBL" id="PRP87417.1"/>
    </source>
</evidence>
<keyword evidence="8" id="KW-1185">Reference proteome</keyword>
<dbReference type="PANTHER" id="PTHR13389">
    <property type="entry name" value="PUMILIO HOMOLOG 3"/>
    <property type="match status" value="1"/>
</dbReference>
<dbReference type="InterPro" id="IPR040059">
    <property type="entry name" value="PUM3"/>
</dbReference>
<evidence type="ECO:0000256" key="3">
    <source>
        <dbReference type="PROSITE-ProRule" id="PRU00317"/>
    </source>
</evidence>
<dbReference type="PANTHER" id="PTHR13389:SF0">
    <property type="entry name" value="PUMILIO HOMOLOG 3"/>
    <property type="match status" value="1"/>
</dbReference>
<feature type="region of interest" description="Disordered" evidence="4">
    <location>
        <begin position="1"/>
        <end position="116"/>
    </location>
</feature>
<reference evidence="6 8" key="1">
    <citation type="journal article" date="2018" name="Genome Biol. Evol.">
        <title>Multiple Roots of Fruiting Body Formation in Amoebozoa.</title>
        <authorList>
            <person name="Hillmann F."/>
            <person name="Forbes G."/>
            <person name="Novohradska S."/>
            <person name="Ferling I."/>
            <person name="Riege K."/>
            <person name="Groth M."/>
            <person name="Westermann M."/>
            <person name="Marz M."/>
            <person name="Spaller T."/>
            <person name="Winckler T."/>
            <person name="Schaap P."/>
            <person name="Glockner G."/>
        </authorList>
    </citation>
    <scope>NUCLEOTIDE SEQUENCE [LARGE SCALE GENOMIC DNA]</scope>
    <source>
        <strain evidence="6 8">Jena</strain>
    </source>
</reference>
<dbReference type="InterPro" id="IPR012959">
    <property type="entry name" value="CPL_dom"/>
</dbReference>
<dbReference type="PROSITE" id="PS50302">
    <property type="entry name" value="PUM"/>
    <property type="match status" value="1"/>
</dbReference>
<dbReference type="Pfam" id="PF00806">
    <property type="entry name" value="PUF"/>
    <property type="match status" value="2"/>
</dbReference>
<protein>
    <recommendedName>
        <fullName evidence="5">PUM-HD domain-containing protein</fullName>
    </recommendedName>
</protein>
<dbReference type="STRING" id="1890364.A0A2P6MUB0"/>
<dbReference type="FunCoup" id="A0A2P6MUB0">
    <property type="interactions" value="377"/>
</dbReference>
<feature type="repeat" description="Pumilio" evidence="3">
    <location>
        <begin position="151"/>
        <end position="188"/>
    </location>
</feature>
<sequence>MAGPPKRGGGAKPSPSKSFKPKPKSDASPKKKFDNKPNRDQGKKPQAVKREGSKDNKKPFTDNKKFADKKFTDNKKSFTDNKKSFTDNKKSFTDKKRPREEEDEAKQQFQPRKVSKPNYEMVTQSKFLWEKVRAQSMDEKERQTHLIELIELIRGKIPEIVEKHDASRVVQTCIKYGTESQREEIFLELKPRLVEFCKSQFGHFLVAKLLKYIPKQRSTIINMFKGSFKILLKHKAAYGVVESMYCQYATNKQKKEMMYEFFGSQVAIQNTGATPKTLTQILGEVNDAQKTIVLNNLRDNLKKITEKGAPLVRNTMVHALLLEYFKNDLFSGQEEMLSNMKETLIEYVHTKEGAKVGVHCVSIANAKDRKVIIKGMKGYMIQAAKEQYGHVVLLRILDVVDDSILVEKSILFELTKDLRDLSFHPYGRMALLFILSPRKPAYFSPATLELLQPPTVPQVDETGQVTMITNYKKTPETRRDALLSKLSPHLLRFCTDNVRDMLYDEFARSVLLETLVNAEGDKEGLIKVLVQRAITLVGREKNEDDEKKEEGLSPSVVNVLKSCIKNNNDFASTLADSIEEVEDWIGEDSVAILILCLLDNPSSQAKIQKKLKPHAKKLNKSEGKIIALISEKMK</sequence>
<dbReference type="InterPro" id="IPR001313">
    <property type="entry name" value="Pumilio_RNA-bd_rpt"/>
</dbReference>
<proteinExistence type="predicted"/>
<dbReference type="InterPro" id="IPR016024">
    <property type="entry name" value="ARM-type_fold"/>
</dbReference>
<dbReference type="GO" id="GO:0006417">
    <property type="term" value="P:regulation of translation"/>
    <property type="evidence" value="ECO:0007669"/>
    <property type="project" value="TreeGrafter"/>
</dbReference>
<dbReference type="Proteomes" id="UP000241769">
    <property type="component" value="Unassembled WGS sequence"/>
</dbReference>
<evidence type="ECO:0000256" key="2">
    <source>
        <dbReference type="ARBA" id="ARBA00022884"/>
    </source>
</evidence>
<organism evidence="6 8">
    <name type="scientific">Planoprotostelium fungivorum</name>
    <dbReference type="NCBI Taxonomy" id="1890364"/>
    <lineage>
        <taxon>Eukaryota</taxon>
        <taxon>Amoebozoa</taxon>
        <taxon>Evosea</taxon>
        <taxon>Variosea</taxon>
        <taxon>Cavosteliida</taxon>
        <taxon>Cavosteliaceae</taxon>
        <taxon>Planoprotostelium</taxon>
    </lineage>
</organism>
<dbReference type="InterPro" id="IPR011989">
    <property type="entry name" value="ARM-like"/>
</dbReference>
<dbReference type="InParanoid" id="A0A2P6MUB0"/>
<dbReference type="EMBL" id="MDYQ01000020">
    <property type="protein sequence ID" value="PRP87417.1"/>
    <property type="molecule type" value="Genomic_DNA"/>
</dbReference>
<name>A0A2P6MUB0_9EUKA</name>
<accession>A0A2P6MUB0</accession>
<gene>
    <name evidence="7" type="ORF">PROFUN_00628</name>
    <name evidence="6" type="ORF">PROFUN_15825</name>
</gene>
<dbReference type="GO" id="GO:0003729">
    <property type="term" value="F:mRNA binding"/>
    <property type="evidence" value="ECO:0007669"/>
    <property type="project" value="TreeGrafter"/>
</dbReference>
<dbReference type="InterPro" id="IPR033133">
    <property type="entry name" value="PUM-HD"/>
</dbReference>
<evidence type="ECO:0000313" key="8">
    <source>
        <dbReference type="Proteomes" id="UP000241769"/>
    </source>
</evidence>
<feature type="compositionally biased region" description="Gly residues" evidence="4">
    <location>
        <begin position="1"/>
        <end position="11"/>
    </location>
</feature>
<keyword evidence="2" id="KW-0694">RNA-binding</keyword>
<dbReference type="AlphaFoldDB" id="A0A2P6MUB0"/>
<dbReference type="Gene3D" id="1.25.10.10">
    <property type="entry name" value="Leucine-rich Repeat Variant"/>
    <property type="match status" value="2"/>
</dbReference>
<evidence type="ECO:0000259" key="5">
    <source>
        <dbReference type="PROSITE" id="PS50303"/>
    </source>
</evidence>
<keyword evidence="1" id="KW-0677">Repeat</keyword>
<feature type="domain" description="PUM-HD" evidence="5">
    <location>
        <begin position="123"/>
        <end position="510"/>
    </location>
</feature>
<feature type="compositionally biased region" description="Basic and acidic residues" evidence="4">
    <location>
        <begin position="23"/>
        <end position="100"/>
    </location>
</feature>
<dbReference type="Pfam" id="PF08144">
    <property type="entry name" value="CPL"/>
    <property type="match status" value="1"/>
</dbReference>
<dbReference type="GO" id="GO:0005730">
    <property type="term" value="C:nucleolus"/>
    <property type="evidence" value="ECO:0007669"/>
    <property type="project" value="TreeGrafter"/>
</dbReference>
<evidence type="ECO:0000256" key="1">
    <source>
        <dbReference type="ARBA" id="ARBA00022737"/>
    </source>
</evidence>
<dbReference type="OrthoDB" id="497380at2759"/>
<evidence type="ECO:0000256" key="4">
    <source>
        <dbReference type="SAM" id="MobiDB-lite"/>
    </source>
</evidence>
<evidence type="ECO:0000313" key="6">
    <source>
        <dbReference type="EMBL" id="PRP75277.1"/>
    </source>
</evidence>
<comment type="caution">
    <text evidence="6">The sequence shown here is derived from an EMBL/GenBank/DDBJ whole genome shotgun (WGS) entry which is preliminary data.</text>
</comment>
<dbReference type="SMART" id="SM00025">
    <property type="entry name" value="Pumilio"/>
    <property type="match status" value="4"/>
</dbReference>
<dbReference type="EMBL" id="MDYQ01000399">
    <property type="protein sequence ID" value="PRP75277.1"/>
    <property type="molecule type" value="Genomic_DNA"/>
</dbReference>